<comment type="subcellular location">
    <subcellularLocation>
        <location evidence="1">Cell membrane</location>
        <topology evidence="1">Multi-pass membrane protein</topology>
    </subcellularLocation>
</comment>
<feature type="transmembrane region" description="Helical" evidence="6">
    <location>
        <begin position="91"/>
        <end position="110"/>
    </location>
</feature>
<keyword evidence="9" id="KW-1185">Reference proteome</keyword>
<dbReference type="PANTHER" id="PTHR35007:SF1">
    <property type="entry name" value="PILUS ASSEMBLY PROTEIN"/>
    <property type="match status" value="1"/>
</dbReference>
<dbReference type="EMBL" id="LXEY01000007">
    <property type="protein sequence ID" value="OAV62915.1"/>
    <property type="molecule type" value="Genomic_DNA"/>
</dbReference>
<protein>
    <submittedName>
        <fullName evidence="8">Type II secretion system protein F</fullName>
    </submittedName>
</protein>
<dbReference type="Pfam" id="PF00482">
    <property type="entry name" value="T2SSF"/>
    <property type="match status" value="1"/>
</dbReference>
<dbReference type="OrthoDB" id="597333at2"/>
<name>A0A1B7M2V8_9MICC</name>
<evidence type="ECO:0000256" key="6">
    <source>
        <dbReference type="SAM" id="Phobius"/>
    </source>
</evidence>
<organism evidence="8 9">
    <name type="scientific">Enteractinococcus helveticum</name>
    <dbReference type="NCBI Taxonomy" id="1837282"/>
    <lineage>
        <taxon>Bacteria</taxon>
        <taxon>Bacillati</taxon>
        <taxon>Actinomycetota</taxon>
        <taxon>Actinomycetes</taxon>
        <taxon>Micrococcales</taxon>
        <taxon>Micrococcaceae</taxon>
    </lineage>
</organism>
<keyword evidence="3 6" id="KW-0812">Transmembrane</keyword>
<dbReference type="InterPro" id="IPR018076">
    <property type="entry name" value="T2SS_GspF_dom"/>
</dbReference>
<dbReference type="Gene3D" id="1.20.81.30">
    <property type="entry name" value="Type II secretion system (T2SS), domain F"/>
    <property type="match status" value="1"/>
</dbReference>
<proteinExistence type="predicted"/>
<evidence type="ECO:0000256" key="1">
    <source>
        <dbReference type="ARBA" id="ARBA00004651"/>
    </source>
</evidence>
<sequence>MTSTQGTALLVTAAVTAALAVGVLAYALIMPRPARVPFARRRPGVNPPPHPLHRAFAAVTNRVERRRRDRGTPAGTQLLDLAAVKIGPEQFVLRIIIGALVAGVLGWVLGNVLIGLLLMIAVPVISRWVIGLRIAKRQQLFADQLEDSLLLMASSLRAGHSLPQALASLAEEAESPTAEEFTRVVNETRVGRDLGEALEVTGQRMDSEDFTWVTQAIAINREVGGNLAEVLDGVAGTIRQRNEIRRQVATLSAEGRLSAVILMLLPFGVGGFLLLTNPAYLAPFIETPIGYVLLGISASLLLLGGLWLRKTVEVKF</sequence>
<feature type="domain" description="Type II secretion system protein GspF" evidence="7">
    <location>
        <begin position="150"/>
        <end position="274"/>
    </location>
</feature>
<comment type="caution">
    <text evidence="8">The sequence shown here is derived from an EMBL/GenBank/DDBJ whole genome shotgun (WGS) entry which is preliminary data.</text>
</comment>
<evidence type="ECO:0000259" key="7">
    <source>
        <dbReference type="Pfam" id="PF00482"/>
    </source>
</evidence>
<evidence type="ECO:0000256" key="2">
    <source>
        <dbReference type="ARBA" id="ARBA00022475"/>
    </source>
</evidence>
<reference evidence="8 9" key="1">
    <citation type="submission" date="2016-04" db="EMBL/GenBank/DDBJ databases">
        <title>First whole genome shotgun sequence of the bacterium Enteractinococcus sp. strain UASWS1574.</title>
        <authorList>
            <person name="Crovadore J."/>
            <person name="Chablais R."/>
            <person name="Lefort F."/>
        </authorList>
    </citation>
    <scope>NUCLEOTIDE SEQUENCE [LARGE SCALE GENOMIC DNA]</scope>
    <source>
        <strain evidence="8 9">UASWS1574</strain>
    </source>
</reference>
<keyword evidence="4 6" id="KW-1133">Transmembrane helix</keyword>
<evidence type="ECO:0000256" key="3">
    <source>
        <dbReference type="ARBA" id="ARBA00022692"/>
    </source>
</evidence>
<evidence type="ECO:0000313" key="8">
    <source>
        <dbReference type="EMBL" id="OAV62915.1"/>
    </source>
</evidence>
<feature type="transmembrane region" description="Helical" evidence="6">
    <location>
        <begin position="6"/>
        <end position="29"/>
    </location>
</feature>
<dbReference type="Proteomes" id="UP000078292">
    <property type="component" value="Unassembled WGS sequence"/>
</dbReference>
<evidence type="ECO:0000256" key="5">
    <source>
        <dbReference type="ARBA" id="ARBA00023136"/>
    </source>
</evidence>
<evidence type="ECO:0000256" key="4">
    <source>
        <dbReference type="ARBA" id="ARBA00022989"/>
    </source>
</evidence>
<dbReference type="InterPro" id="IPR042094">
    <property type="entry name" value="T2SS_GspF_sf"/>
</dbReference>
<feature type="transmembrane region" description="Helical" evidence="6">
    <location>
        <begin position="288"/>
        <end position="308"/>
    </location>
</feature>
<evidence type="ECO:0000313" key="9">
    <source>
        <dbReference type="Proteomes" id="UP000078292"/>
    </source>
</evidence>
<keyword evidence="5 6" id="KW-0472">Membrane</keyword>
<dbReference type="GO" id="GO:0005886">
    <property type="term" value="C:plasma membrane"/>
    <property type="evidence" value="ECO:0007669"/>
    <property type="project" value="UniProtKB-SubCell"/>
</dbReference>
<feature type="transmembrane region" description="Helical" evidence="6">
    <location>
        <begin position="255"/>
        <end position="276"/>
    </location>
</feature>
<gene>
    <name evidence="8" type="ORF">A6F49_04240</name>
</gene>
<dbReference type="PANTHER" id="PTHR35007">
    <property type="entry name" value="INTEGRAL MEMBRANE PROTEIN-RELATED"/>
    <property type="match status" value="1"/>
</dbReference>
<dbReference type="STRING" id="1837282.A6F49_04240"/>
<dbReference type="AlphaFoldDB" id="A0A1B7M2V8"/>
<keyword evidence="2" id="KW-1003">Cell membrane</keyword>
<accession>A0A1B7M2V8</accession>